<evidence type="ECO:0000313" key="6">
    <source>
        <dbReference type="Proteomes" id="UP000184342"/>
    </source>
</evidence>
<feature type="domain" description="HTH marR-type" evidence="4">
    <location>
        <begin position="1"/>
        <end position="131"/>
    </location>
</feature>
<dbReference type="InterPro" id="IPR036390">
    <property type="entry name" value="WH_DNA-bd_sf"/>
</dbReference>
<dbReference type="Gene3D" id="1.10.10.10">
    <property type="entry name" value="Winged helix-like DNA-binding domain superfamily/Winged helix DNA-binding domain"/>
    <property type="match status" value="1"/>
</dbReference>
<dbReference type="PANTHER" id="PTHR42756:SF1">
    <property type="entry name" value="TRANSCRIPTIONAL REPRESSOR OF EMRAB OPERON"/>
    <property type="match status" value="1"/>
</dbReference>
<sequence>MLMNNLSIIIRHCRTFCERKLRELDIGFSEQVILMYLSENKNVSQDDIVKHFMIDKGAIAKSLSKLEAKDYIIRNENPLDKREKLILLSSKSEQIFDYMKLILEEWNQYFFRGLSSEEIEQFVRILGTMADNVSQIPE</sequence>
<keyword evidence="1" id="KW-0805">Transcription regulation</keyword>
<reference evidence="5 6" key="1">
    <citation type="submission" date="2016-11" db="EMBL/GenBank/DDBJ databases">
        <authorList>
            <person name="Jaros S."/>
            <person name="Januszkiewicz K."/>
            <person name="Wedrychowicz H."/>
        </authorList>
    </citation>
    <scope>NUCLEOTIDE SEQUENCE [LARGE SCALE GENOMIC DNA]</scope>
    <source>
        <strain evidence="5 6">DSM 15970</strain>
    </source>
</reference>
<dbReference type="PROSITE" id="PS01117">
    <property type="entry name" value="HTH_MARR_1"/>
    <property type="match status" value="1"/>
</dbReference>
<dbReference type="InterPro" id="IPR000835">
    <property type="entry name" value="HTH_MarR-typ"/>
</dbReference>
<keyword evidence="3" id="KW-0804">Transcription</keyword>
<dbReference type="RefSeq" id="WP_073994109.1">
    <property type="nucleotide sequence ID" value="NZ_FQYT01000019.1"/>
</dbReference>
<protein>
    <submittedName>
        <fullName evidence="5">DNA-binding transcriptional regulator, MarR family</fullName>
    </submittedName>
</protein>
<gene>
    <name evidence="5" type="ORF">SAMN02745691_01821</name>
</gene>
<dbReference type="GO" id="GO:0003700">
    <property type="term" value="F:DNA-binding transcription factor activity"/>
    <property type="evidence" value="ECO:0007669"/>
    <property type="project" value="InterPro"/>
</dbReference>
<evidence type="ECO:0000256" key="2">
    <source>
        <dbReference type="ARBA" id="ARBA00023125"/>
    </source>
</evidence>
<dbReference type="SMART" id="SM00347">
    <property type="entry name" value="HTH_MARR"/>
    <property type="match status" value="1"/>
</dbReference>
<dbReference type="Pfam" id="PF12802">
    <property type="entry name" value="MarR_2"/>
    <property type="match status" value="1"/>
</dbReference>
<name>A0A1M6IQ75_9FIRM</name>
<dbReference type="InterPro" id="IPR036388">
    <property type="entry name" value="WH-like_DNA-bd_sf"/>
</dbReference>
<proteinExistence type="predicted"/>
<dbReference type="AlphaFoldDB" id="A0A1M6IQ75"/>
<evidence type="ECO:0000256" key="1">
    <source>
        <dbReference type="ARBA" id="ARBA00023015"/>
    </source>
</evidence>
<dbReference type="GO" id="GO:0003677">
    <property type="term" value="F:DNA binding"/>
    <property type="evidence" value="ECO:0007669"/>
    <property type="project" value="UniProtKB-KW"/>
</dbReference>
<dbReference type="PRINTS" id="PR00598">
    <property type="entry name" value="HTHMARR"/>
</dbReference>
<dbReference type="EMBL" id="FQYT01000019">
    <property type="protein sequence ID" value="SHJ36577.1"/>
    <property type="molecule type" value="Genomic_DNA"/>
</dbReference>
<evidence type="ECO:0000313" key="5">
    <source>
        <dbReference type="EMBL" id="SHJ36577.1"/>
    </source>
</evidence>
<accession>A0A1M6IQ75</accession>
<keyword evidence="2 5" id="KW-0238">DNA-binding</keyword>
<dbReference type="STRING" id="1122934.SAMN02745691_01821"/>
<keyword evidence="6" id="KW-1185">Reference proteome</keyword>
<evidence type="ECO:0000259" key="4">
    <source>
        <dbReference type="PROSITE" id="PS50995"/>
    </source>
</evidence>
<organism evidence="5 6">
    <name type="scientific">Parasporobacterium paucivorans DSM 15970</name>
    <dbReference type="NCBI Taxonomy" id="1122934"/>
    <lineage>
        <taxon>Bacteria</taxon>
        <taxon>Bacillati</taxon>
        <taxon>Bacillota</taxon>
        <taxon>Clostridia</taxon>
        <taxon>Lachnospirales</taxon>
        <taxon>Lachnospiraceae</taxon>
        <taxon>Parasporobacterium</taxon>
    </lineage>
</organism>
<dbReference type="InterPro" id="IPR023187">
    <property type="entry name" value="Tscrpt_reg_MarR-type_CS"/>
</dbReference>
<dbReference type="SUPFAM" id="SSF46785">
    <property type="entry name" value="Winged helix' DNA-binding domain"/>
    <property type="match status" value="1"/>
</dbReference>
<dbReference type="PANTHER" id="PTHR42756">
    <property type="entry name" value="TRANSCRIPTIONAL REGULATOR, MARR"/>
    <property type="match status" value="1"/>
</dbReference>
<dbReference type="OrthoDB" id="6462103at2"/>
<dbReference type="Proteomes" id="UP000184342">
    <property type="component" value="Unassembled WGS sequence"/>
</dbReference>
<dbReference type="PROSITE" id="PS50995">
    <property type="entry name" value="HTH_MARR_2"/>
    <property type="match status" value="1"/>
</dbReference>
<evidence type="ECO:0000256" key="3">
    <source>
        <dbReference type="ARBA" id="ARBA00023163"/>
    </source>
</evidence>